<evidence type="ECO:0000313" key="7">
    <source>
        <dbReference type="EMBL" id="KAI9152878.1"/>
    </source>
</evidence>
<dbReference type="InterPro" id="IPR004864">
    <property type="entry name" value="LEA_2"/>
</dbReference>
<evidence type="ECO:0000259" key="6">
    <source>
        <dbReference type="Pfam" id="PF03168"/>
    </source>
</evidence>
<proteinExistence type="predicted"/>
<organism evidence="7 8">
    <name type="scientific">Acer negundo</name>
    <name type="common">Box elder</name>
    <dbReference type="NCBI Taxonomy" id="4023"/>
    <lineage>
        <taxon>Eukaryota</taxon>
        <taxon>Viridiplantae</taxon>
        <taxon>Streptophyta</taxon>
        <taxon>Embryophyta</taxon>
        <taxon>Tracheophyta</taxon>
        <taxon>Spermatophyta</taxon>
        <taxon>Magnoliopsida</taxon>
        <taxon>eudicotyledons</taxon>
        <taxon>Gunneridae</taxon>
        <taxon>Pentapetalae</taxon>
        <taxon>rosids</taxon>
        <taxon>malvids</taxon>
        <taxon>Sapindales</taxon>
        <taxon>Sapindaceae</taxon>
        <taxon>Hippocastanoideae</taxon>
        <taxon>Acereae</taxon>
        <taxon>Acer</taxon>
    </lineage>
</organism>
<protein>
    <recommendedName>
        <fullName evidence="6">Late embryogenesis abundant protein LEA-2 subgroup domain-containing protein</fullName>
    </recommendedName>
</protein>
<gene>
    <name evidence="7" type="ORF">LWI28_002404</name>
</gene>
<keyword evidence="8" id="KW-1185">Reference proteome</keyword>
<sequence length="229" mass="25883">MNSDPSKNHLNIIDQQFNMSQHHDTTQQQQQHQQKLSHPHRRHCLITIMALLILLLVLSIIVLVLALTVLKPKQPRTQIQSVKIDGIAPRLSFPNIDFQLNITLVLQILVENRNYASFKHGTGKTFLLYQGNQVGDADLYPGLIPARGSTTLPCRLTLQVDKLADDLTRLIRDVVGGKLVIDTRTQIPGRVNFLGIFKKHIQATSECRFTVGFPDMKVLNQECKNKAKI</sequence>
<evidence type="ECO:0000313" key="8">
    <source>
        <dbReference type="Proteomes" id="UP001064489"/>
    </source>
</evidence>
<dbReference type="PANTHER" id="PTHR31234">
    <property type="entry name" value="LATE EMBRYOGENESIS ABUNDANT (LEA) HYDROXYPROLINE-RICH GLYCOPROTEIN FAMILY"/>
    <property type="match status" value="1"/>
</dbReference>
<evidence type="ECO:0000256" key="2">
    <source>
        <dbReference type="ARBA" id="ARBA00022692"/>
    </source>
</evidence>
<feature type="domain" description="Late embryogenesis abundant protein LEA-2 subgroup" evidence="6">
    <location>
        <begin position="108"/>
        <end position="202"/>
    </location>
</feature>
<comment type="caution">
    <text evidence="7">The sequence shown here is derived from an EMBL/GenBank/DDBJ whole genome shotgun (WGS) entry which is preliminary data.</text>
</comment>
<reference evidence="7" key="1">
    <citation type="journal article" date="2022" name="Plant J.">
        <title>Strategies of tolerance reflected in two North American maple genomes.</title>
        <authorList>
            <person name="McEvoy S.L."/>
            <person name="Sezen U.U."/>
            <person name="Trouern-Trend A."/>
            <person name="McMahon S.M."/>
            <person name="Schaberg P.G."/>
            <person name="Yang J."/>
            <person name="Wegrzyn J.L."/>
            <person name="Swenson N.G."/>
        </authorList>
    </citation>
    <scope>NUCLEOTIDE SEQUENCE</scope>
    <source>
        <strain evidence="7">91603</strain>
    </source>
</reference>
<comment type="subcellular location">
    <subcellularLocation>
        <location evidence="1">Membrane</location>
        <topology evidence="1">Single-pass membrane protein</topology>
    </subcellularLocation>
</comment>
<keyword evidence="4 5" id="KW-0472">Membrane</keyword>
<name>A0AAD5I593_ACENE</name>
<keyword evidence="3 5" id="KW-1133">Transmembrane helix</keyword>
<reference evidence="7" key="2">
    <citation type="submission" date="2023-02" db="EMBL/GenBank/DDBJ databases">
        <authorList>
            <person name="Swenson N.G."/>
            <person name="Wegrzyn J.L."/>
            <person name="Mcevoy S.L."/>
        </authorList>
    </citation>
    <scope>NUCLEOTIDE SEQUENCE</scope>
    <source>
        <strain evidence="7">91603</strain>
        <tissue evidence="7">Leaf</tissue>
    </source>
</reference>
<keyword evidence="2 5" id="KW-0812">Transmembrane</keyword>
<dbReference type="InterPro" id="IPR044839">
    <property type="entry name" value="NDR1-like"/>
</dbReference>
<evidence type="ECO:0000256" key="5">
    <source>
        <dbReference type="SAM" id="Phobius"/>
    </source>
</evidence>
<dbReference type="GO" id="GO:0098542">
    <property type="term" value="P:defense response to other organism"/>
    <property type="evidence" value="ECO:0007669"/>
    <property type="project" value="InterPro"/>
</dbReference>
<dbReference type="Proteomes" id="UP001064489">
    <property type="component" value="Chromosome 11"/>
</dbReference>
<dbReference type="AlphaFoldDB" id="A0AAD5I593"/>
<evidence type="ECO:0000256" key="1">
    <source>
        <dbReference type="ARBA" id="ARBA00004167"/>
    </source>
</evidence>
<dbReference type="SUPFAM" id="SSF117070">
    <property type="entry name" value="LEA14-like"/>
    <property type="match status" value="1"/>
</dbReference>
<dbReference type="Pfam" id="PF03168">
    <property type="entry name" value="LEA_2"/>
    <property type="match status" value="1"/>
</dbReference>
<dbReference type="Gene3D" id="2.60.40.1820">
    <property type="match status" value="1"/>
</dbReference>
<accession>A0AAD5I593</accession>
<feature type="transmembrane region" description="Helical" evidence="5">
    <location>
        <begin position="44"/>
        <end position="70"/>
    </location>
</feature>
<dbReference type="GO" id="GO:0016020">
    <property type="term" value="C:membrane"/>
    <property type="evidence" value="ECO:0007669"/>
    <property type="project" value="UniProtKB-SubCell"/>
</dbReference>
<evidence type="ECO:0000256" key="4">
    <source>
        <dbReference type="ARBA" id="ARBA00023136"/>
    </source>
</evidence>
<dbReference type="PANTHER" id="PTHR31234:SF65">
    <property type="entry name" value="LATE EMBRYOGENESIS ABUNDANT PROTEIN, LEA_2 SUBGROUP"/>
    <property type="match status" value="1"/>
</dbReference>
<evidence type="ECO:0000256" key="3">
    <source>
        <dbReference type="ARBA" id="ARBA00022989"/>
    </source>
</evidence>
<dbReference type="EMBL" id="JAJSOW010000108">
    <property type="protein sequence ID" value="KAI9152878.1"/>
    <property type="molecule type" value="Genomic_DNA"/>
</dbReference>